<organism evidence="2 3">
    <name type="scientific">Pedobacter duraquae</name>
    <dbReference type="NCBI Taxonomy" id="425511"/>
    <lineage>
        <taxon>Bacteria</taxon>
        <taxon>Pseudomonadati</taxon>
        <taxon>Bacteroidota</taxon>
        <taxon>Sphingobacteriia</taxon>
        <taxon>Sphingobacteriales</taxon>
        <taxon>Sphingobacteriaceae</taxon>
        <taxon>Pedobacter</taxon>
    </lineage>
</organism>
<dbReference type="Proteomes" id="UP000295499">
    <property type="component" value="Unassembled WGS sequence"/>
</dbReference>
<proteinExistence type="predicted"/>
<evidence type="ECO:0000256" key="1">
    <source>
        <dbReference type="SAM" id="SignalP"/>
    </source>
</evidence>
<protein>
    <recommendedName>
        <fullName evidence="4">Lipoprotein</fullName>
    </recommendedName>
</protein>
<evidence type="ECO:0000313" key="2">
    <source>
        <dbReference type="EMBL" id="TDO20176.1"/>
    </source>
</evidence>
<dbReference type="EMBL" id="SNWM01000005">
    <property type="protein sequence ID" value="TDO20176.1"/>
    <property type="molecule type" value="Genomic_DNA"/>
</dbReference>
<name>A0A4R6IEK3_9SPHI</name>
<sequence>MKAFKKTIYSLVALLLIGTGILPACQQSDKTQSSQITDSNTKHIDTATKPGVDLKQPFTAEGIVKATVPGKDGYMATLTGKDGKTYIITMSIMRLEKAYTQLNVGDPVKVFGDTVHLNDQINILVEKFELKK</sequence>
<evidence type="ECO:0000313" key="3">
    <source>
        <dbReference type="Proteomes" id="UP000295499"/>
    </source>
</evidence>
<dbReference type="OrthoDB" id="962222at2"/>
<reference evidence="2 3" key="1">
    <citation type="submission" date="2019-03" db="EMBL/GenBank/DDBJ databases">
        <title>Genomic Encyclopedia of Archaeal and Bacterial Type Strains, Phase II (KMG-II): from individual species to whole genera.</title>
        <authorList>
            <person name="Goeker M."/>
        </authorList>
    </citation>
    <scope>NUCLEOTIDE SEQUENCE [LARGE SCALE GENOMIC DNA]</scope>
    <source>
        <strain evidence="2 3">DSM 19034</strain>
    </source>
</reference>
<evidence type="ECO:0008006" key="4">
    <source>
        <dbReference type="Google" id="ProtNLM"/>
    </source>
</evidence>
<feature type="chain" id="PRO_5020489209" description="Lipoprotein" evidence="1">
    <location>
        <begin position="25"/>
        <end position="132"/>
    </location>
</feature>
<feature type="signal peptide" evidence="1">
    <location>
        <begin position="1"/>
        <end position="24"/>
    </location>
</feature>
<dbReference type="RefSeq" id="WP_133558542.1">
    <property type="nucleotide sequence ID" value="NZ_SNWM01000005.1"/>
</dbReference>
<gene>
    <name evidence="2" type="ORF">CLV32_3936</name>
</gene>
<accession>A0A4R6IEK3</accession>
<dbReference type="AlphaFoldDB" id="A0A4R6IEK3"/>
<comment type="caution">
    <text evidence="2">The sequence shown here is derived from an EMBL/GenBank/DDBJ whole genome shotgun (WGS) entry which is preliminary data.</text>
</comment>
<keyword evidence="3" id="KW-1185">Reference proteome</keyword>
<keyword evidence="1" id="KW-0732">Signal</keyword>